<name>A0AAV8T7Q0_9ROSI</name>
<dbReference type="Proteomes" id="UP001159364">
    <property type="component" value="Linkage Group LG06"/>
</dbReference>
<feature type="compositionally biased region" description="Basic and acidic residues" evidence="1">
    <location>
        <begin position="150"/>
        <end position="161"/>
    </location>
</feature>
<feature type="compositionally biased region" description="Basic and acidic residues" evidence="1">
    <location>
        <begin position="89"/>
        <end position="114"/>
    </location>
</feature>
<feature type="compositionally biased region" description="Basic and acidic residues" evidence="1">
    <location>
        <begin position="11"/>
        <end position="21"/>
    </location>
</feature>
<proteinExistence type="predicted"/>
<feature type="region of interest" description="Disordered" evidence="1">
    <location>
        <begin position="1"/>
        <end position="114"/>
    </location>
</feature>
<reference evidence="2 3" key="1">
    <citation type="submission" date="2021-09" db="EMBL/GenBank/DDBJ databases">
        <title>Genomic insights and catalytic innovation underlie evolution of tropane alkaloids biosynthesis.</title>
        <authorList>
            <person name="Wang Y.-J."/>
            <person name="Tian T."/>
            <person name="Huang J.-P."/>
            <person name="Huang S.-X."/>
        </authorList>
    </citation>
    <scope>NUCLEOTIDE SEQUENCE [LARGE SCALE GENOMIC DNA]</scope>
    <source>
        <strain evidence="2">KIB-2018</strain>
        <tissue evidence="2">Leaf</tissue>
    </source>
</reference>
<dbReference type="EMBL" id="JAIWQS010000006">
    <property type="protein sequence ID" value="KAJ8762240.1"/>
    <property type="molecule type" value="Genomic_DNA"/>
</dbReference>
<evidence type="ECO:0000313" key="3">
    <source>
        <dbReference type="Proteomes" id="UP001159364"/>
    </source>
</evidence>
<evidence type="ECO:0000256" key="1">
    <source>
        <dbReference type="SAM" id="MobiDB-lite"/>
    </source>
</evidence>
<feature type="compositionally biased region" description="Polar residues" evidence="1">
    <location>
        <begin position="23"/>
        <end position="32"/>
    </location>
</feature>
<keyword evidence="3" id="KW-1185">Reference proteome</keyword>
<protein>
    <submittedName>
        <fullName evidence="2">Uncharacterized protein</fullName>
    </submittedName>
</protein>
<feature type="region of interest" description="Disordered" evidence="1">
    <location>
        <begin position="150"/>
        <end position="175"/>
    </location>
</feature>
<organism evidence="2 3">
    <name type="scientific">Erythroxylum novogranatense</name>
    <dbReference type="NCBI Taxonomy" id="1862640"/>
    <lineage>
        <taxon>Eukaryota</taxon>
        <taxon>Viridiplantae</taxon>
        <taxon>Streptophyta</taxon>
        <taxon>Embryophyta</taxon>
        <taxon>Tracheophyta</taxon>
        <taxon>Spermatophyta</taxon>
        <taxon>Magnoliopsida</taxon>
        <taxon>eudicotyledons</taxon>
        <taxon>Gunneridae</taxon>
        <taxon>Pentapetalae</taxon>
        <taxon>rosids</taxon>
        <taxon>fabids</taxon>
        <taxon>Malpighiales</taxon>
        <taxon>Erythroxylaceae</taxon>
        <taxon>Erythroxylum</taxon>
    </lineage>
</organism>
<gene>
    <name evidence="2" type="ORF">K2173_007396</name>
</gene>
<sequence>MIKNMASKGKGGGDTEARDSRAVFSTDSNQAQPRKVKKEKNVGDEEDDDDIRLTKRSSATKDSKELNRKKKKQKEEEKKKVSMVATELNGKDNRKREKKVYDLPGQKRDTPEERDPLRIFYETLYKHVPNSEMAQIWMMESGLLPREEAKILHEKRRKNDQNKLSSPLKAITPPN</sequence>
<dbReference type="PANTHER" id="PTHR33828">
    <property type="entry name" value="OS05G0596200 PROTEIN"/>
    <property type="match status" value="1"/>
</dbReference>
<dbReference type="PANTHER" id="PTHR33828:SF2">
    <property type="entry name" value="NUCLEOLIN"/>
    <property type="match status" value="1"/>
</dbReference>
<dbReference type="AlphaFoldDB" id="A0AAV8T7Q0"/>
<evidence type="ECO:0000313" key="2">
    <source>
        <dbReference type="EMBL" id="KAJ8762240.1"/>
    </source>
</evidence>
<accession>A0AAV8T7Q0</accession>
<comment type="caution">
    <text evidence="2">The sequence shown here is derived from an EMBL/GenBank/DDBJ whole genome shotgun (WGS) entry which is preliminary data.</text>
</comment>